<dbReference type="Proteomes" id="UP000007879">
    <property type="component" value="Unassembled WGS sequence"/>
</dbReference>
<dbReference type="PANTHER" id="PTHR12496">
    <property type="entry name" value="CGI-41 METHYLTRANSFERASE"/>
    <property type="match status" value="1"/>
</dbReference>
<reference evidence="3" key="1">
    <citation type="journal article" date="2010" name="Nature">
        <title>The Amphimedon queenslandica genome and the evolution of animal complexity.</title>
        <authorList>
            <person name="Srivastava M."/>
            <person name="Simakov O."/>
            <person name="Chapman J."/>
            <person name="Fahey B."/>
            <person name="Gauthier M.E."/>
            <person name="Mitros T."/>
            <person name="Richards G.S."/>
            <person name="Conaco C."/>
            <person name="Dacre M."/>
            <person name="Hellsten U."/>
            <person name="Larroux C."/>
            <person name="Putnam N.H."/>
            <person name="Stanke M."/>
            <person name="Adamska M."/>
            <person name="Darling A."/>
            <person name="Degnan S.M."/>
            <person name="Oakley T.H."/>
            <person name="Plachetzki D.C."/>
            <person name="Zhai Y."/>
            <person name="Adamski M."/>
            <person name="Calcino A."/>
            <person name="Cummins S.F."/>
            <person name="Goodstein D.M."/>
            <person name="Harris C."/>
            <person name="Jackson D.J."/>
            <person name="Leys S.P."/>
            <person name="Shu S."/>
            <person name="Woodcroft B.J."/>
            <person name="Vervoort M."/>
            <person name="Kosik K.S."/>
            <person name="Manning G."/>
            <person name="Degnan B.M."/>
            <person name="Rokhsar D.S."/>
        </authorList>
    </citation>
    <scope>NUCLEOTIDE SEQUENCE [LARGE SCALE GENOMIC DNA]</scope>
</reference>
<reference evidence="2" key="2">
    <citation type="submission" date="2024-06" db="UniProtKB">
        <authorList>
            <consortium name="EnsemblMetazoa"/>
        </authorList>
    </citation>
    <scope>IDENTIFICATION</scope>
</reference>
<feature type="domain" description="Methyltransferase" evidence="1">
    <location>
        <begin position="142"/>
        <end position="295"/>
    </location>
</feature>
<proteinExistence type="predicted"/>
<dbReference type="InterPro" id="IPR029063">
    <property type="entry name" value="SAM-dependent_MTases_sf"/>
</dbReference>
<dbReference type="Pfam" id="PF13679">
    <property type="entry name" value="Methyltransf_32"/>
    <property type="match status" value="1"/>
</dbReference>
<name>A0AAN0J7U6_AMPQE</name>
<keyword evidence="3" id="KW-1185">Reference proteome</keyword>
<dbReference type="InterPro" id="IPR025714">
    <property type="entry name" value="Methyltranfer_dom"/>
</dbReference>
<evidence type="ECO:0000313" key="2">
    <source>
        <dbReference type="EnsemblMetazoa" id="XP_019853105.1"/>
    </source>
</evidence>
<accession>A0AAN0J7U6</accession>
<dbReference type="GeneID" id="100636607"/>
<dbReference type="Gene3D" id="3.40.50.150">
    <property type="entry name" value="Vaccinia Virus protein VP39"/>
    <property type="match status" value="1"/>
</dbReference>
<dbReference type="RefSeq" id="XP_019853105.1">
    <property type="nucleotide sequence ID" value="XM_019997546.1"/>
</dbReference>
<organism evidence="2 3">
    <name type="scientific">Amphimedon queenslandica</name>
    <name type="common">Sponge</name>
    <dbReference type="NCBI Taxonomy" id="400682"/>
    <lineage>
        <taxon>Eukaryota</taxon>
        <taxon>Metazoa</taxon>
        <taxon>Porifera</taxon>
        <taxon>Demospongiae</taxon>
        <taxon>Heteroscleromorpha</taxon>
        <taxon>Haplosclerida</taxon>
        <taxon>Niphatidae</taxon>
        <taxon>Amphimedon</taxon>
    </lineage>
</organism>
<evidence type="ECO:0000259" key="1">
    <source>
        <dbReference type="Pfam" id="PF13679"/>
    </source>
</evidence>
<evidence type="ECO:0000313" key="3">
    <source>
        <dbReference type="Proteomes" id="UP000007879"/>
    </source>
</evidence>
<dbReference type="InterPro" id="IPR052220">
    <property type="entry name" value="METTL25"/>
</dbReference>
<protein>
    <recommendedName>
        <fullName evidence="1">Methyltransferase domain-containing protein</fullName>
    </recommendedName>
</protein>
<dbReference type="PANTHER" id="PTHR12496:SF2">
    <property type="entry name" value="METHYLTRANSFERASE-LIKE PROTEIN 25B"/>
    <property type="match status" value="1"/>
</dbReference>
<dbReference type="AlphaFoldDB" id="A0AAN0J7U6"/>
<dbReference type="KEGG" id="aqu:100636607"/>
<dbReference type="EnsemblMetazoa" id="XM_019997546.1">
    <property type="protein sequence ID" value="XP_019853105.1"/>
    <property type="gene ID" value="LOC100636607"/>
</dbReference>
<sequence>MSTSDFAFYLQWSKLLCQFLDMHQPLMDSYIIEYFTESHWNKLPNSWQVSLSKISLQGFCHQMLKIDSPSLNIDQSHSKCTAVILPLSLLAFSATAASLSYPYTPIDDKDTIEPLGGGGRACEYGSQVSGLSHLFRRHVKPKKQHEIKELAKIINEVCENTKCCNVIDLGCGQGHLSRYLAYHYQLNVIAVEAVSCHLKTALLYDKQITADIEKTFKNDETKKGNISYIEQMIDPEAGPEEVMSLFLSSESKKREEYVLVGLHTCGNLSTTMLRLFSESESITGLVSVGCCYMKLFKTEEPHLPSGYPMSSSLANHRLSYEARELACHSKEVYMKRLQEGSDHLKIHSWRAALEIIFKKNGLRRPQLKIPKRVSKLPFNNYAAAVLQSVNVSHLNESDMVMINQLIDDQWQNIVMYFLLRLVIAPCIETLILLDRLLFLKEKNIKCSLQPVFNPLVSPRNLVLTALK</sequence>
<dbReference type="SUPFAM" id="SSF53335">
    <property type="entry name" value="S-adenosyl-L-methionine-dependent methyltransferases"/>
    <property type="match status" value="1"/>
</dbReference>